<evidence type="ECO:0000256" key="4">
    <source>
        <dbReference type="PROSITE-ProRule" id="PRU00288"/>
    </source>
</evidence>
<dbReference type="Proteomes" id="UP001378960">
    <property type="component" value="Unassembled WGS sequence"/>
</dbReference>
<dbReference type="GO" id="GO:0006891">
    <property type="term" value="P:intra-Golgi vesicle-mediated transport"/>
    <property type="evidence" value="ECO:0007669"/>
    <property type="project" value="TreeGrafter"/>
</dbReference>
<accession>A0AAV5R1M3</accession>
<feature type="compositionally biased region" description="Basic residues" evidence="7">
    <location>
        <begin position="839"/>
        <end position="848"/>
    </location>
</feature>
<dbReference type="InterPro" id="IPR045258">
    <property type="entry name" value="ACAP1/2/3-like"/>
</dbReference>
<dbReference type="InterPro" id="IPR037278">
    <property type="entry name" value="ARFGAP/RecO"/>
</dbReference>
<keyword evidence="2 4" id="KW-0863">Zinc-finger</keyword>
<feature type="compositionally biased region" description="Polar residues" evidence="7">
    <location>
        <begin position="778"/>
        <end position="813"/>
    </location>
</feature>
<feature type="region of interest" description="Disordered" evidence="7">
    <location>
        <begin position="101"/>
        <end position="136"/>
    </location>
</feature>
<dbReference type="SUPFAM" id="SSF50729">
    <property type="entry name" value="PH domain-like"/>
    <property type="match status" value="1"/>
</dbReference>
<keyword evidence="5" id="KW-0677">Repeat</keyword>
<dbReference type="GO" id="GO:0008270">
    <property type="term" value="F:zinc ion binding"/>
    <property type="evidence" value="ECO:0007669"/>
    <property type="project" value="UniProtKB-KW"/>
</dbReference>
<evidence type="ECO:0000256" key="2">
    <source>
        <dbReference type="ARBA" id="ARBA00022771"/>
    </source>
</evidence>
<feature type="compositionally biased region" description="Basic and acidic residues" evidence="7">
    <location>
        <begin position="101"/>
        <end position="126"/>
    </location>
</feature>
<dbReference type="GO" id="GO:0005096">
    <property type="term" value="F:GTPase activator activity"/>
    <property type="evidence" value="ECO:0007669"/>
    <property type="project" value="UniProtKB-KW"/>
</dbReference>
<feature type="region of interest" description="Disordered" evidence="7">
    <location>
        <begin position="778"/>
        <end position="848"/>
    </location>
</feature>
<keyword evidence="5" id="KW-0343">GTPase activation</keyword>
<dbReference type="PANTHER" id="PTHR23180">
    <property type="entry name" value="CENTAURIN/ARF"/>
    <property type="match status" value="1"/>
</dbReference>
<keyword evidence="3 5" id="KW-0862">Zinc</keyword>
<evidence type="ECO:0000256" key="6">
    <source>
        <dbReference type="SAM" id="Coils"/>
    </source>
</evidence>
<dbReference type="InterPro" id="IPR027267">
    <property type="entry name" value="AH/BAR_dom_sf"/>
</dbReference>
<dbReference type="PROSITE" id="PS50115">
    <property type="entry name" value="ARFGAP"/>
    <property type="match status" value="1"/>
</dbReference>
<evidence type="ECO:0000313" key="11">
    <source>
        <dbReference type="Proteomes" id="UP001378960"/>
    </source>
</evidence>
<dbReference type="Gene3D" id="1.20.1270.60">
    <property type="entry name" value="Arfaptin homology (AH) domain/BAR domain"/>
    <property type="match status" value="1"/>
</dbReference>
<dbReference type="AlphaFoldDB" id="A0AAV5R1M3"/>
<keyword evidence="6" id="KW-0175">Coiled coil</keyword>
<keyword evidence="5" id="KW-0040">ANK repeat</keyword>
<sequence>MKLELIQNTDKTGNKSTGFVLKVPYCFDRIILNLENNVSLTNVRCMLRSDRNATSLFQVNSHEIKLPLNDQFSGLIELSVFDNDKNILTFKFYRPPPADNFNKDVSTRSHERHSESIDTHNQETKRSSSGIEKNINPFPIPMPDGPLFREAISIYEQMAPIILRNLQSNIDKMNNLEQKIKGLEHSRNNLMDSLKDFRKGFMPLVSKQDLVYSKFESSNTKSTENDLTYMFLKALKESTSETKIDFSALKSLQNFGASKRNFEEESKRFYDWLSKLMSSGKSKDEKLLTKMKNFTIVQMEYFNYLYDTVTPMLLSLVKPNSQLSKDYWKNRPLRDRAIVSISKCKTMDEFSILMKNFSKITPTKNTLLLIDPNSSYTVDSYDTPIKTGLLFVFGGQGKSGWHKQWIVFCNGKLFEYMDWRKGAALRNAPIDISLCNIKLLDSNDTSKNVDIGSRKNCFRVINSKGTEHVFQAFTTADANDWINSLTEKGQMLAFKKDVHNQRSPNDENKDYNRIAQLSNSTTSTLNSPRVRRVSSVSLSLLNIVRMADQSNTVCADCGSTEKVEWISLNLLVVFCINCSSAHRSLGTSVSKVRSLTLDSFADENRVLVHNINNARCNGVYEASMPSNIKAKPNSEYETRLEFITRKYVKREFITLETKKNASRTLIQGMRDDDVSKVLEGIAGGANVNTKFPYSPKADSRASITSLSKLDPNNTIEISFLEYALLHPSILDGEEVFDIAELLTLNGCDAGTQVRSGSLVDEKARKWWQDRIDKMNCATSSTPTKLMSSTPPLTLKNNYTSNSRTSMSGTTRPSILTMGNHGKFGSRSKLKSPKESFNLFKKKMKNPDQ</sequence>
<dbReference type="EMBL" id="BTGB01000001">
    <property type="protein sequence ID" value="GMM44878.1"/>
    <property type="molecule type" value="Genomic_DNA"/>
</dbReference>
<dbReference type="GO" id="GO:0005802">
    <property type="term" value="C:trans-Golgi network"/>
    <property type="evidence" value="ECO:0007669"/>
    <property type="project" value="TreeGrafter"/>
</dbReference>
<evidence type="ECO:0000256" key="7">
    <source>
        <dbReference type="SAM" id="MobiDB-lite"/>
    </source>
</evidence>
<keyword evidence="11" id="KW-1185">Reference proteome</keyword>
<evidence type="ECO:0000256" key="5">
    <source>
        <dbReference type="RuleBase" id="RU369028"/>
    </source>
</evidence>
<dbReference type="SMART" id="SM00105">
    <property type="entry name" value="ArfGap"/>
    <property type="match status" value="1"/>
</dbReference>
<evidence type="ECO:0000256" key="3">
    <source>
        <dbReference type="ARBA" id="ARBA00022833"/>
    </source>
</evidence>
<dbReference type="PANTHER" id="PTHR23180:SF160">
    <property type="entry name" value="ADP-RIBOSYLATION FACTOR GTPASE-ACTIVATING PROTEIN EFFECTOR PROTEIN 1"/>
    <property type="match status" value="1"/>
</dbReference>
<evidence type="ECO:0000259" key="8">
    <source>
        <dbReference type="PROSITE" id="PS50003"/>
    </source>
</evidence>
<dbReference type="InterPro" id="IPR011993">
    <property type="entry name" value="PH-like_dom_sf"/>
</dbReference>
<evidence type="ECO:0000256" key="1">
    <source>
        <dbReference type="ARBA" id="ARBA00022723"/>
    </source>
</evidence>
<dbReference type="Gene3D" id="2.30.29.30">
    <property type="entry name" value="Pleckstrin-homology domain (PH domain)/Phosphotyrosine-binding domain (PTB)"/>
    <property type="match status" value="1"/>
</dbReference>
<dbReference type="InterPro" id="IPR001849">
    <property type="entry name" value="PH_domain"/>
</dbReference>
<comment type="caution">
    <text evidence="10">The sequence shown here is derived from an EMBL/GenBank/DDBJ whole genome shotgun (WGS) entry which is preliminary data.</text>
</comment>
<feature type="domain" description="PH" evidence="8">
    <location>
        <begin position="383"/>
        <end position="490"/>
    </location>
</feature>
<dbReference type="InterPro" id="IPR001164">
    <property type="entry name" value="ArfGAP_dom"/>
</dbReference>
<comment type="subcellular location">
    <subcellularLocation>
        <location evidence="5">Cytoplasm</location>
    </subcellularLocation>
</comment>
<dbReference type="SMART" id="SM00233">
    <property type="entry name" value="PH"/>
    <property type="match status" value="1"/>
</dbReference>
<protein>
    <recommendedName>
        <fullName evidence="5">ADP-ribosylation factor GTPase-activating protein</fullName>
    </recommendedName>
</protein>
<dbReference type="SUPFAM" id="SSF57863">
    <property type="entry name" value="ArfGap/RecO-like zinc finger"/>
    <property type="match status" value="1"/>
</dbReference>
<dbReference type="Pfam" id="PF00169">
    <property type="entry name" value="PH"/>
    <property type="match status" value="1"/>
</dbReference>
<organism evidence="10 11">
    <name type="scientific">Pichia kluyveri</name>
    <name type="common">Yeast</name>
    <dbReference type="NCBI Taxonomy" id="36015"/>
    <lineage>
        <taxon>Eukaryota</taxon>
        <taxon>Fungi</taxon>
        <taxon>Dikarya</taxon>
        <taxon>Ascomycota</taxon>
        <taxon>Saccharomycotina</taxon>
        <taxon>Pichiomycetes</taxon>
        <taxon>Pichiales</taxon>
        <taxon>Pichiaceae</taxon>
        <taxon>Pichia</taxon>
    </lineage>
</organism>
<dbReference type="InterPro" id="IPR038508">
    <property type="entry name" value="ArfGAP_dom_sf"/>
</dbReference>
<reference evidence="10 11" key="1">
    <citation type="journal article" date="2023" name="Elife">
        <title>Identification of key yeast species and microbe-microbe interactions impacting larval growth of Drosophila in the wild.</title>
        <authorList>
            <person name="Mure A."/>
            <person name="Sugiura Y."/>
            <person name="Maeda R."/>
            <person name="Honda K."/>
            <person name="Sakurai N."/>
            <person name="Takahashi Y."/>
            <person name="Watada M."/>
            <person name="Katoh T."/>
            <person name="Gotoh A."/>
            <person name="Gotoh Y."/>
            <person name="Taniguchi I."/>
            <person name="Nakamura K."/>
            <person name="Hayashi T."/>
            <person name="Katayama T."/>
            <person name="Uemura T."/>
            <person name="Hattori Y."/>
        </authorList>
    </citation>
    <scope>NUCLEOTIDE SEQUENCE [LARGE SCALE GENOMIC DNA]</scope>
    <source>
        <strain evidence="10 11">PK-24</strain>
    </source>
</reference>
<dbReference type="SUPFAM" id="SSF103657">
    <property type="entry name" value="BAR/IMD domain-like"/>
    <property type="match status" value="1"/>
</dbReference>
<gene>
    <name evidence="10" type="ORF">DAPK24_014530</name>
</gene>
<keyword evidence="5" id="KW-0963">Cytoplasm</keyword>
<proteinExistence type="predicted"/>
<keyword evidence="1 5" id="KW-0479">Metal-binding</keyword>
<evidence type="ECO:0000313" key="10">
    <source>
        <dbReference type="EMBL" id="GMM44878.1"/>
    </source>
</evidence>
<dbReference type="Gene3D" id="1.10.220.150">
    <property type="entry name" value="Arf GTPase activating protein"/>
    <property type="match status" value="1"/>
</dbReference>
<dbReference type="GO" id="GO:0005768">
    <property type="term" value="C:endosome"/>
    <property type="evidence" value="ECO:0007669"/>
    <property type="project" value="TreeGrafter"/>
</dbReference>
<name>A0AAV5R1M3_PICKL</name>
<feature type="coiled-coil region" evidence="6">
    <location>
        <begin position="166"/>
        <end position="193"/>
    </location>
</feature>
<dbReference type="CDD" id="cd08204">
    <property type="entry name" value="ArfGap"/>
    <property type="match status" value="1"/>
</dbReference>
<evidence type="ECO:0000259" key="9">
    <source>
        <dbReference type="PROSITE" id="PS50115"/>
    </source>
</evidence>
<dbReference type="Pfam" id="PF01412">
    <property type="entry name" value="ArfGap"/>
    <property type="match status" value="1"/>
</dbReference>
<feature type="domain" description="Arf-GAP" evidence="9">
    <location>
        <begin position="538"/>
        <end position="661"/>
    </location>
</feature>
<comment type="function">
    <text evidence="5">GTPase-activating protein for the ADP ribosylation factor family.</text>
</comment>
<dbReference type="PROSITE" id="PS50003">
    <property type="entry name" value="PH_DOMAIN"/>
    <property type="match status" value="1"/>
</dbReference>